<evidence type="ECO:0000256" key="7">
    <source>
        <dbReference type="ARBA" id="ARBA00023136"/>
    </source>
</evidence>
<dbReference type="GO" id="GO:0005789">
    <property type="term" value="C:endoplasmic reticulum membrane"/>
    <property type="evidence" value="ECO:0000318"/>
    <property type="project" value="GO_Central"/>
</dbReference>
<dbReference type="GO" id="GO:0016788">
    <property type="term" value="F:hydrolase activity, acting on ester bonds"/>
    <property type="evidence" value="ECO:0000318"/>
    <property type="project" value="GO_Central"/>
</dbReference>
<dbReference type="Proteomes" id="UP000007062">
    <property type="component" value="Chromosome 2L"/>
</dbReference>
<feature type="transmembrane region" description="Helical" evidence="8">
    <location>
        <begin position="185"/>
        <end position="205"/>
    </location>
</feature>
<proteinExistence type="inferred from homology"/>
<dbReference type="GO" id="GO:0000139">
    <property type="term" value="C:Golgi membrane"/>
    <property type="evidence" value="ECO:0007669"/>
    <property type="project" value="UniProtKB-SubCell"/>
</dbReference>
<dbReference type="PANTHER" id="PTHR13148:SF0">
    <property type="entry name" value="POST-GPI ATTACHMENT TO PROTEINS FACTOR 3"/>
    <property type="match status" value="1"/>
</dbReference>
<comment type="similarity">
    <text evidence="2 8">Belongs to the PGAP3 family.</text>
</comment>
<keyword evidence="5" id="KW-0732">Signal</keyword>
<evidence type="ECO:0000256" key="2">
    <source>
        <dbReference type="ARBA" id="ARBA00006387"/>
    </source>
</evidence>
<dbReference type="AlphaFoldDB" id="A0A1S4GP49"/>
<evidence type="ECO:0000313" key="9">
    <source>
        <dbReference type="EnsemblMetazoa" id="AGAP005392-PA"/>
    </source>
</evidence>
<name>A0A1S4GP49_ANOGA</name>
<dbReference type="Pfam" id="PF04080">
    <property type="entry name" value="Per1"/>
    <property type="match status" value="1"/>
</dbReference>
<feature type="transmembrane region" description="Helical" evidence="8">
    <location>
        <begin position="217"/>
        <end position="236"/>
    </location>
</feature>
<evidence type="ECO:0000256" key="8">
    <source>
        <dbReference type="RuleBase" id="RU365066"/>
    </source>
</evidence>
<feature type="transmembrane region" description="Helical" evidence="8">
    <location>
        <begin position="273"/>
        <end position="293"/>
    </location>
</feature>
<evidence type="ECO:0000256" key="3">
    <source>
        <dbReference type="ARBA" id="ARBA00022502"/>
    </source>
</evidence>
<keyword evidence="7 8" id="KW-0472">Membrane</keyword>
<dbReference type="FunCoup" id="A0A1S4GP49">
    <property type="interactions" value="622"/>
</dbReference>
<evidence type="ECO:0000256" key="6">
    <source>
        <dbReference type="ARBA" id="ARBA00022989"/>
    </source>
</evidence>
<feature type="transmembrane region" description="Helical" evidence="8">
    <location>
        <begin position="45"/>
        <end position="64"/>
    </location>
</feature>
<dbReference type="VEuPathDB" id="VectorBase:AGAP005392"/>
<dbReference type="InParanoid" id="A0A1S4GP49"/>
<accession>A0A1S4GP49</accession>
<feature type="transmembrane region" description="Helical" evidence="8">
    <location>
        <begin position="144"/>
        <end position="164"/>
    </location>
</feature>
<feature type="transmembrane region" description="Helical" evidence="8">
    <location>
        <begin position="300"/>
        <end position="319"/>
    </location>
</feature>
<keyword evidence="4 8" id="KW-0812">Transmembrane</keyword>
<keyword evidence="6 8" id="KW-1133">Transmembrane helix</keyword>
<reference evidence="9 10" key="2">
    <citation type="journal article" date="2004" name="Trends Parasitol.">
        <title>The Anopheles gambiae genome: an update.</title>
        <authorList>
            <person name="Mongin E."/>
            <person name="Louis C."/>
            <person name="Holt R.A."/>
            <person name="Birney E."/>
            <person name="Collins F.H."/>
        </authorList>
    </citation>
    <scope>NUCLEOTIDE SEQUENCE [LARGE SCALE GENOMIC DNA]</scope>
    <source>
        <strain evidence="9 10">PEST</strain>
    </source>
</reference>
<evidence type="ECO:0000313" key="10">
    <source>
        <dbReference type="Proteomes" id="UP000007062"/>
    </source>
</evidence>
<evidence type="ECO:0000256" key="5">
    <source>
        <dbReference type="ARBA" id="ARBA00022729"/>
    </source>
</evidence>
<comment type="caution">
    <text evidence="8">Lacks conserved residue(s) required for the propagation of feature annotation.</text>
</comment>
<keyword evidence="3 8" id="KW-0337">GPI-anchor biosynthesis</keyword>
<comment type="subcellular location">
    <subcellularLocation>
        <location evidence="1">Endomembrane system</location>
        <topology evidence="1">Multi-pass membrane protein</topology>
    </subcellularLocation>
    <subcellularLocation>
        <location evidence="8">Golgi apparatus membrane</location>
        <topology evidence="8">Multi-pass membrane protein</topology>
    </subcellularLocation>
</comment>
<feature type="transmembrane region" description="Helical" evidence="8">
    <location>
        <begin position="334"/>
        <end position="351"/>
    </location>
</feature>
<keyword evidence="8" id="KW-0333">Golgi apparatus</keyword>
<evidence type="ECO:0000256" key="1">
    <source>
        <dbReference type="ARBA" id="ARBA00004127"/>
    </source>
</evidence>
<protein>
    <recommendedName>
        <fullName evidence="8">Post-GPI attachment to proteins factor 3</fullName>
    </recommendedName>
</protein>
<feature type="transmembrane region" description="Helical" evidence="8">
    <location>
        <begin position="241"/>
        <end position="261"/>
    </location>
</feature>
<organism evidence="9 10">
    <name type="scientific">Anopheles gambiae</name>
    <name type="common">African malaria mosquito</name>
    <dbReference type="NCBI Taxonomy" id="7165"/>
    <lineage>
        <taxon>Eukaryota</taxon>
        <taxon>Metazoa</taxon>
        <taxon>Ecdysozoa</taxon>
        <taxon>Arthropoda</taxon>
        <taxon>Hexapoda</taxon>
        <taxon>Insecta</taxon>
        <taxon>Pterygota</taxon>
        <taxon>Neoptera</taxon>
        <taxon>Endopterygota</taxon>
        <taxon>Diptera</taxon>
        <taxon>Nematocera</taxon>
        <taxon>Culicoidea</taxon>
        <taxon>Culicidae</taxon>
        <taxon>Anophelinae</taxon>
        <taxon>Anopheles</taxon>
    </lineage>
</organism>
<dbReference type="InterPro" id="IPR007217">
    <property type="entry name" value="Per1-like"/>
</dbReference>
<dbReference type="EMBL" id="AAAB01008960">
    <property type="status" value="NOT_ANNOTATED_CDS"/>
    <property type="molecule type" value="Genomic_DNA"/>
</dbReference>
<evidence type="ECO:0000256" key="4">
    <source>
        <dbReference type="ARBA" id="ARBA00022692"/>
    </source>
</evidence>
<dbReference type="PANTHER" id="PTHR13148">
    <property type="entry name" value="PER1-RELATED"/>
    <property type="match status" value="1"/>
</dbReference>
<keyword evidence="10" id="KW-1185">Reference proteome</keyword>
<sequence length="373" mass="43684">MCSRARFGLRLASVCISVEGCRFFAKGSSCLPASPSPTRPAMIRYRVVALVLIVLLIYFFRLIFASGGDRSQFYQNCLKFCTLDNCTQSGVSYKKELQWKHDPINKLLLWTCYDECGYDCMWRTTAAFHNRNWTTPQFYGKWPFVRFLGMQEPASVLFSVANFATHYKMLQRFRREVRTDSPMYGTWRAFSYICLNAWIWSAFFHTRDFPVTELLDYTFAYSMVLASFHCMVMRMIHRSSIVVRGAFSCLCVLFFVNHFSYLSVGRFDYSYNMKANIVTGMSGALGWILWCFLQRKKRRYVWKCFTFIVLATSSLLLEINDFPPILWTFDAHSIWHLVTAPLTILFYSFIIEDCKTLRKELVGVEDEESRKLL</sequence>
<dbReference type="EnsemblMetazoa" id="AGAP005392-RA">
    <property type="protein sequence ID" value="AGAP005392-PA"/>
    <property type="gene ID" value="AGAP005392"/>
</dbReference>
<dbReference type="GO" id="GO:0006506">
    <property type="term" value="P:GPI anchor biosynthetic process"/>
    <property type="evidence" value="ECO:0000318"/>
    <property type="project" value="GO_Central"/>
</dbReference>
<comment type="function">
    <text evidence="8">Involved in the lipid remodeling steps of GPI-anchor maturation.</text>
</comment>
<reference evidence="9 10" key="1">
    <citation type="journal article" date="2002" name="Science">
        <title>The genome sequence of the malaria mosquito Anopheles gambiae.</title>
        <authorList>
            <person name="Holt R.A."/>
            <person name="Subramanian G.M."/>
            <person name="Halpern A."/>
            <person name="Sutton G.G."/>
            <person name="Charlab R."/>
            <person name="Nusskern D.R."/>
            <person name="Wincker P."/>
            <person name="Clark A.G."/>
            <person name="Ribeiro J.M."/>
            <person name="Wides R."/>
            <person name="Salzberg S.L."/>
            <person name="Loftus B."/>
            <person name="Yandell M."/>
            <person name="Majoros W.H."/>
            <person name="Rusch D.B."/>
            <person name="Lai Z."/>
            <person name="Kraft C.L."/>
            <person name="Abril J.F."/>
            <person name="Anthouard V."/>
            <person name="Arensburger P."/>
            <person name="Atkinson P.W."/>
            <person name="Baden H."/>
            <person name="de Berardinis V."/>
            <person name="Baldwin D."/>
            <person name="Benes V."/>
            <person name="Biedler J."/>
            <person name="Blass C."/>
            <person name="Bolanos R."/>
            <person name="Boscus D."/>
            <person name="Barnstead M."/>
            <person name="Cai S."/>
            <person name="Center A."/>
            <person name="Chaturverdi K."/>
            <person name="Christophides G.K."/>
            <person name="Chrystal M.A."/>
            <person name="Clamp M."/>
            <person name="Cravchik A."/>
            <person name="Curwen V."/>
            <person name="Dana A."/>
            <person name="Delcher A."/>
            <person name="Dew I."/>
            <person name="Evans C.A."/>
            <person name="Flanigan M."/>
            <person name="Grundschober-Freimoser A."/>
            <person name="Friedli L."/>
            <person name="Gu Z."/>
            <person name="Guan P."/>
            <person name="Guigo R."/>
            <person name="Hillenmeyer M.E."/>
            <person name="Hladun S.L."/>
            <person name="Hogan J.R."/>
            <person name="Hong Y.S."/>
            <person name="Hoover J."/>
            <person name="Jaillon O."/>
            <person name="Ke Z."/>
            <person name="Kodira C."/>
            <person name="Kokoza E."/>
            <person name="Koutsos A."/>
            <person name="Letunic I."/>
            <person name="Levitsky A."/>
            <person name="Liang Y."/>
            <person name="Lin J.J."/>
            <person name="Lobo N.F."/>
            <person name="Lopez J.R."/>
            <person name="Malek J.A."/>
            <person name="McIntosh T.C."/>
            <person name="Meister S."/>
            <person name="Miller J."/>
            <person name="Mobarry C."/>
            <person name="Mongin E."/>
            <person name="Murphy S.D."/>
            <person name="O'Brochta D.A."/>
            <person name="Pfannkoch C."/>
            <person name="Qi R."/>
            <person name="Regier M.A."/>
            <person name="Remington K."/>
            <person name="Shao H."/>
            <person name="Sharakhova M.V."/>
            <person name="Sitter C.D."/>
            <person name="Shetty J."/>
            <person name="Smith T.J."/>
            <person name="Strong R."/>
            <person name="Sun J."/>
            <person name="Thomasova D."/>
            <person name="Ton L.Q."/>
            <person name="Topalis P."/>
            <person name="Tu Z."/>
            <person name="Unger M.F."/>
            <person name="Walenz B."/>
            <person name="Wang A."/>
            <person name="Wang J."/>
            <person name="Wang M."/>
            <person name="Wang X."/>
            <person name="Woodford K.J."/>
            <person name="Wortman J.R."/>
            <person name="Wu M."/>
            <person name="Yao A."/>
            <person name="Zdobnov E.M."/>
            <person name="Zhang H."/>
            <person name="Zhao Q."/>
            <person name="Zhao S."/>
            <person name="Zhu S.C."/>
            <person name="Zhimulev I."/>
            <person name="Coluzzi M."/>
            <person name="della Torre A."/>
            <person name="Roth C.W."/>
            <person name="Louis C."/>
            <person name="Kalush F."/>
            <person name="Mural R.J."/>
            <person name="Myers E.W."/>
            <person name="Adams M.D."/>
            <person name="Smith H.O."/>
            <person name="Broder S."/>
            <person name="Gardner M.J."/>
            <person name="Fraser C.M."/>
            <person name="Birney E."/>
            <person name="Bork P."/>
            <person name="Brey P.T."/>
            <person name="Venter J.C."/>
            <person name="Weissenbach J."/>
            <person name="Kafatos F.C."/>
            <person name="Collins F.H."/>
            <person name="Hoffman S.L."/>
        </authorList>
    </citation>
    <scope>NUCLEOTIDE SEQUENCE [LARGE SCALE GENOMIC DNA]</scope>
    <source>
        <strain evidence="9 10">PEST</strain>
    </source>
</reference>
<reference evidence="9" key="3">
    <citation type="submission" date="2020-05" db="UniProtKB">
        <authorList>
            <consortium name="EnsemblMetazoa"/>
        </authorList>
    </citation>
    <scope>IDENTIFICATION</scope>
    <source>
        <strain evidence="9">PEST</strain>
    </source>
</reference>
<dbReference type="VEuPathDB" id="VectorBase:AGAMI1_014650"/>